<gene>
    <name evidence="3" type="primary">AlNc14C731G12458</name>
    <name evidence="3" type="ORF">ALNC14_139830</name>
</gene>
<dbReference type="AlphaFoldDB" id="F0X1Y0"/>
<sequence length="301" mass="34074">MGFRILPNCFLIPYIWLHGVSTIDSKPASNQDELSFDRLTESMSEGQSDPQRDPAHTPSTSAGSKHTQNTADSGNTEKCKSYASIPLVSTDAFSASTQEELKKLLFTRTCKSPKCTCREAPIWYRKFLEPCPSETELMCVVYLREIVKPSTEKEPKTDLGEHITQQLNPYDHTLAGAITCHQFKELTLDLFRKYVSVVDFVLDLLEYTIKPESRNTVSKEERDNKNAIYQKLSEVDDAEAKLMQRYAIRVSSASQKSDYACQKHAQHAPGLLEYLVSLIKKIKSAHETLWRLSANPSTRSQ</sequence>
<evidence type="ECO:0000313" key="3">
    <source>
        <dbReference type="EMBL" id="CCA27839.1"/>
    </source>
</evidence>
<accession>F0X1Y0</accession>
<feature type="signal peptide" evidence="2">
    <location>
        <begin position="1"/>
        <end position="22"/>
    </location>
</feature>
<reference evidence="3" key="2">
    <citation type="submission" date="2011-02" db="EMBL/GenBank/DDBJ databases">
        <authorList>
            <person name="MacLean D."/>
        </authorList>
    </citation>
    <scope>NUCLEOTIDE SEQUENCE</scope>
</reference>
<dbReference type="EMBL" id="FR824692">
    <property type="protein sequence ID" value="CCA27839.1"/>
    <property type="molecule type" value="Genomic_DNA"/>
</dbReference>
<dbReference type="HOGENOM" id="CLU_925648_0_0_1"/>
<proteinExistence type="predicted"/>
<feature type="compositionally biased region" description="Polar residues" evidence="1">
    <location>
        <begin position="57"/>
        <end position="74"/>
    </location>
</feature>
<protein>
    <submittedName>
        <fullName evidence="3">AlNc14C731G12458 protein</fullName>
    </submittedName>
</protein>
<evidence type="ECO:0000256" key="2">
    <source>
        <dbReference type="SAM" id="SignalP"/>
    </source>
</evidence>
<name>F0X1Y0_9STRA</name>
<evidence type="ECO:0000256" key="1">
    <source>
        <dbReference type="SAM" id="MobiDB-lite"/>
    </source>
</evidence>
<reference evidence="3" key="1">
    <citation type="journal article" date="2011" name="PLoS Biol.">
        <title>Gene gain and loss during evolution of obligate parasitism in the white rust pathogen of Arabidopsis thaliana.</title>
        <authorList>
            <person name="Kemen E."/>
            <person name="Gardiner A."/>
            <person name="Schultz-Larsen T."/>
            <person name="Kemen A.C."/>
            <person name="Balmuth A.L."/>
            <person name="Robert-Seilaniantz A."/>
            <person name="Bailey K."/>
            <person name="Holub E."/>
            <person name="Studholme D.J."/>
            <person name="Maclean D."/>
            <person name="Jones J.D."/>
        </authorList>
    </citation>
    <scope>NUCLEOTIDE SEQUENCE</scope>
</reference>
<organism evidence="3">
    <name type="scientific">Albugo laibachii Nc14</name>
    <dbReference type="NCBI Taxonomy" id="890382"/>
    <lineage>
        <taxon>Eukaryota</taxon>
        <taxon>Sar</taxon>
        <taxon>Stramenopiles</taxon>
        <taxon>Oomycota</taxon>
        <taxon>Peronosporomycetes</taxon>
        <taxon>Albuginales</taxon>
        <taxon>Albuginaceae</taxon>
        <taxon>Albugo</taxon>
    </lineage>
</organism>
<feature type="chain" id="PRO_5003263681" evidence="2">
    <location>
        <begin position="23"/>
        <end position="301"/>
    </location>
</feature>
<keyword evidence="2" id="KW-0732">Signal</keyword>
<feature type="region of interest" description="Disordered" evidence="1">
    <location>
        <begin position="40"/>
        <end position="77"/>
    </location>
</feature>